<organism evidence="1 2">
    <name type="scientific">Coniosporium tulheliwenetii</name>
    <dbReference type="NCBI Taxonomy" id="3383036"/>
    <lineage>
        <taxon>Eukaryota</taxon>
        <taxon>Fungi</taxon>
        <taxon>Dikarya</taxon>
        <taxon>Ascomycota</taxon>
        <taxon>Pezizomycotina</taxon>
        <taxon>Dothideomycetes</taxon>
        <taxon>Dothideomycetes incertae sedis</taxon>
        <taxon>Coniosporium</taxon>
    </lineage>
</organism>
<proteinExistence type="predicted"/>
<dbReference type="Proteomes" id="UP001172680">
    <property type="component" value="Unassembled WGS sequence"/>
</dbReference>
<comment type="caution">
    <text evidence="1">The sequence shown here is derived from an EMBL/GenBank/DDBJ whole genome shotgun (WGS) entry which is preliminary data.</text>
</comment>
<reference evidence="1" key="1">
    <citation type="submission" date="2022-10" db="EMBL/GenBank/DDBJ databases">
        <title>Culturing micro-colonial fungi from biological soil crusts in the Mojave desert and describing Neophaeococcomyces mojavensis, and introducing the new genera and species Taxawa tesnikishii.</title>
        <authorList>
            <person name="Kurbessoian T."/>
            <person name="Stajich J.E."/>
        </authorList>
    </citation>
    <scope>NUCLEOTIDE SEQUENCE</scope>
    <source>
        <strain evidence="1">JES_115</strain>
    </source>
</reference>
<evidence type="ECO:0000313" key="1">
    <source>
        <dbReference type="EMBL" id="KAJ9648370.1"/>
    </source>
</evidence>
<evidence type="ECO:0000313" key="2">
    <source>
        <dbReference type="Proteomes" id="UP001172680"/>
    </source>
</evidence>
<keyword evidence="2" id="KW-1185">Reference proteome</keyword>
<protein>
    <submittedName>
        <fullName evidence="1">Component of NuA3 histone acetyltransferase complex</fullName>
    </submittedName>
</protein>
<sequence>MKRKNEDSEPANGQSKKRAVSPTSTHSNFRKGLFDSKTLGEYTKQYAVSQPYKHAIIPSLINDTLLRSVRSEILENLHFTPKETDIYKIHQSGDLANLSGLDSSSLSRLPSLLTLRDALYSPEFRQYVSTVADSGPLSGQKTDMAINVYTPGCHLLCHDDVIGSRRVSYILYLLDPDVPWKPEYGGALRLYPTEERTTKKGEVVKVPRPDWSVEGEEGYDPELEARLAEKSSLSQLQGKTDEFDLPQPQWRAFPEESAEDAEEPELSEQDLEFLVKYITPSYLTPDIVEELSSSFQEESSLRLSNLLNKRFAARLRTFIEAAEKHSVIPAPAAAANNCGVAAPPHKHRFLFRQPRTEPPSAQEETSPYDELLDILFPSLAFKKWLALATGLTLSKANILARRFRRGMDYTLATSYEEEEPQLEICLGITPSKGWGDEEEEEGEGEDTQDTAADGAAKGKNGEGSSKSKATADTADDEDTVGGYEVYMAGDDADDADDGSDDGVEIPASLAKKNQSSSTGAGQRRSASNRKADPAIYKSSTTDEDDGVLFSMPAGWNNMSIVLRDTGVLRFVKYVSRSARGDRWDVCGEFGVVGLEEDREGGEE</sequence>
<gene>
    <name evidence="1" type="primary">NUA3</name>
    <name evidence="1" type="ORF">H2199_001224</name>
</gene>
<dbReference type="EMBL" id="JAPDRP010000003">
    <property type="protein sequence ID" value="KAJ9648370.1"/>
    <property type="molecule type" value="Genomic_DNA"/>
</dbReference>
<accession>A0ACC2ZLJ8</accession>
<name>A0ACC2ZLJ8_9PEZI</name>